<dbReference type="InterPro" id="IPR036812">
    <property type="entry name" value="NAD(P)_OxRdtase_dom_sf"/>
</dbReference>
<proteinExistence type="inferred from homology"/>
<organism evidence="8 9">
    <name type="scientific">Eeniella nana</name>
    <name type="common">Yeast</name>
    <name type="synonym">Brettanomyces nanus</name>
    <dbReference type="NCBI Taxonomy" id="13502"/>
    <lineage>
        <taxon>Eukaryota</taxon>
        <taxon>Fungi</taxon>
        <taxon>Dikarya</taxon>
        <taxon>Ascomycota</taxon>
        <taxon>Saccharomycotina</taxon>
        <taxon>Pichiomycetes</taxon>
        <taxon>Pichiales</taxon>
        <taxon>Pichiaceae</taxon>
        <taxon>Brettanomyces</taxon>
    </lineage>
</organism>
<evidence type="ECO:0000256" key="3">
    <source>
        <dbReference type="ARBA" id="ARBA00023002"/>
    </source>
</evidence>
<protein>
    <recommendedName>
        <fullName evidence="7">NADP-dependent oxidoreductase domain-containing protein</fullName>
    </recommendedName>
</protein>
<dbReference type="InterPro" id="IPR023210">
    <property type="entry name" value="NADP_OxRdtase_dom"/>
</dbReference>
<keyword evidence="3" id="KW-0560">Oxidoreductase</keyword>
<dbReference type="SUPFAM" id="SSF51430">
    <property type="entry name" value="NAD(P)-linked oxidoreductase"/>
    <property type="match status" value="1"/>
</dbReference>
<sequence length="328" mass="37941">MVSLGSLFSILPHIMPDIPYFVLPRTGDHIPAVGFGSGTKHKAMKFNKPEYSMTIENPQLTKVFIDTIGAGFNHLDTAECYLTRLEIGKAVNESGVDRSKMWITDKYDQGWVLNGILYRSNSPSGPYSSLKKGLKLMNLDYIDLFLIHGPYFMKATCNVTVEDAWLQMERLLDEGLTRNIGVSNFDIPLLKRVLKVCKYKPQVDQIEYHLYLQQEETRNFCKENDILVEGFAPLTPIIESKVGHDKPLEPVIKEMCQKYNVEANQLLLRWNYQSGVLPITTSSNIDRMKNTFKMFDFVLEKDDFDRLKEVGKRYHYRGFFNDYFERSK</sequence>
<accession>A0A875S5S5</accession>
<name>A0A875S5S5_EENNA</name>
<dbReference type="PANTHER" id="PTHR43827">
    <property type="entry name" value="2,5-DIKETO-D-GLUCONIC ACID REDUCTASE"/>
    <property type="match status" value="1"/>
</dbReference>
<dbReference type="InterPro" id="IPR020471">
    <property type="entry name" value="AKR"/>
</dbReference>
<dbReference type="PRINTS" id="PR00069">
    <property type="entry name" value="ALDKETRDTASE"/>
</dbReference>
<evidence type="ECO:0000256" key="1">
    <source>
        <dbReference type="ARBA" id="ARBA00007905"/>
    </source>
</evidence>
<dbReference type="RefSeq" id="XP_038778109.1">
    <property type="nucleotide sequence ID" value="XM_038922181.1"/>
</dbReference>
<dbReference type="PROSITE" id="PS00062">
    <property type="entry name" value="ALDOKETO_REDUCTASE_2"/>
    <property type="match status" value="1"/>
</dbReference>
<keyword evidence="2" id="KW-0521">NADP</keyword>
<comment type="similarity">
    <text evidence="1">Belongs to the aldo/keto reductase family.</text>
</comment>
<dbReference type="Proteomes" id="UP000662931">
    <property type="component" value="Chromosome 1"/>
</dbReference>
<feature type="site" description="Lowers pKa of active site Tyr" evidence="6">
    <location>
        <position position="106"/>
    </location>
</feature>
<reference evidence="8" key="1">
    <citation type="submission" date="2020-10" db="EMBL/GenBank/DDBJ databases">
        <authorList>
            <person name="Roach M.J.R."/>
        </authorList>
    </citation>
    <scope>NUCLEOTIDE SEQUENCE</scope>
    <source>
        <strain evidence="8">CBS 1945</strain>
    </source>
</reference>
<dbReference type="GO" id="GO:0016616">
    <property type="term" value="F:oxidoreductase activity, acting on the CH-OH group of donors, NAD or NADP as acceptor"/>
    <property type="evidence" value="ECO:0007669"/>
    <property type="project" value="UniProtKB-ARBA"/>
</dbReference>
<feature type="binding site" evidence="5">
    <location>
        <position position="148"/>
    </location>
    <ligand>
        <name>substrate</name>
    </ligand>
</feature>
<gene>
    <name evidence="8" type="ORF">FOA43_001875</name>
</gene>
<evidence type="ECO:0000313" key="8">
    <source>
        <dbReference type="EMBL" id="QPG74544.1"/>
    </source>
</evidence>
<dbReference type="PIRSF" id="PIRSF000097">
    <property type="entry name" value="AKR"/>
    <property type="match status" value="1"/>
</dbReference>
<evidence type="ECO:0000259" key="7">
    <source>
        <dbReference type="Pfam" id="PF00248"/>
    </source>
</evidence>
<feature type="active site" description="Proton donor" evidence="4">
    <location>
        <position position="81"/>
    </location>
</feature>
<evidence type="ECO:0000313" key="9">
    <source>
        <dbReference type="Proteomes" id="UP000662931"/>
    </source>
</evidence>
<dbReference type="AlphaFoldDB" id="A0A875S5S5"/>
<dbReference type="GeneID" id="62195276"/>
<evidence type="ECO:0000256" key="4">
    <source>
        <dbReference type="PIRSR" id="PIRSR000097-1"/>
    </source>
</evidence>
<keyword evidence="9" id="KW-1185">Reference proteome</keyword>
<dbReference type="KEGG" id="bnn:FOA43_001875"/>
<dbReference type="OrthoDB" id="416253at2759"/>
<dbReference type="InterPro" id="IPR018170">
    <property type="entry name" value="Aldo/ket_reductase_CS"/>
</dbReference>
<dbReference type="Pfam" id="PF00248">
    <property type="entry name" value="Aldo_ket_red"/>
    <property type="match status" value="1"/>
</dbReference>
<feature type="domain" description="NADP-dependent oxidoreductase" evidence="7">
    <location>
        <begin position="67"/>
        <end position="310"/>
    </location>
</feature>
<evidence type="ECO:0000256" key="2">
    <source>
        <dbReference type="ARBA" id="ARBA00022857"/>
    </source>
</evidence>
<dbReference type="EMBL" id="CP064812">
    <property type="protein sequence ID" value="QPG74544.1"/>
    <property type="molecule type" value="Genomic_DNA"/>
</dbReference>
<evidence type="ECO:0000256" key="5">
    <source>
        <dbReference type="PIRSR" id="PIRSR000097-2"/>
    </source>
</evidence>
<evidence type="ECO:0000256" key="6">
    <source>
        <dbReference type="PIRSR" id="PIRSR000097-3"/>
    </source>
</evidence>
<dbReference type="Gene3D" id="3.20.20.100">
    <property type="entry name" value="NADP-dependent oxidoreductase domain"/>
    <property type="match status" value="1"/>
</dbReference>
<dbReference type="PANTHER" id="PTHR43827:SF3">
    <property type="entry name" value="NADP-DEPENDENT OXIDOREDUCTASE DOMAIN-CONTAINING PROTEIN"/>
    <property type="match status" value="1"/>
</dbReference>